<dbReference type="HOGENOM" id="CLU_3144758_0_0_1"/>
<reference evidence="3" key="1">
    <citation type="journal article" date="2011" name="Nat. Genet.">
        <title>The Arabidopsis lyrata genome sequence and the basis of rapid genome size change.</title>
        <authorList>
            <person name="Hu T.T."/>
            <person name="Pattyn P."/>
            <person name="Bakker E.G."/>
            <person name="Cao J."/>
            <person name="Cheng J.-F."/>
            <person name="Clark R.M."/>
            <person name="Fahlgren N."/>
            <person name="Fawcett J.A."/>
            <person name="Grimwood J."/>
            <person name="Gundlach H."/>
            <person name="Haberer G."/>
            <person name="Hollister J.D."/>
            <person name="Ossowski S."/>
            <person name="Ottilar R.P."/>
            <person name="Salamov A.A."/>
            <person name="Schneeberger K."/>
            <person name="Spannagl M."/>
            <person name="Wang X."/>
            <person name="Yang L."/>
            <person name="Nasrallah M.E."/>
            <person name="Bergelson J."/>
            <person name="Carrington J.C."/>
            <person name="Gaut B.S."/>
            <person name="Schmutz J."/>
            <person name="Mayer K.F.X."/>
            <person name="Van de Peer Y."/>
            <person name="Grigoriev I.V."/>
            <person name="Nordborg M."/>
            <person name="Weigel D."/>
            <person name="Guo Y.-L."/>
        </authorList>
    </citation>
    <scope>NUCLEOTIDE SEQUENCE [LARGE SCALE GENOMIC DNA]</scope>
    <source>
        <strain evidence="3">cv. MN47</strain>
    </source>
</reference>
<feature type="signal peptide" evidence="1">
    <location>
        <begin position="1"/>
        <end position="26"/>
    </location>
</feature>
<accession>D7MHJ6</accession>
<organism evidence="3">
    <name type="scientific">Arabidopsis lyrata subsp. lyrata</name>
    <name type="common">Lyre-leaved rock-cress</name>
    <dbReference type="NCBI Taxonomy" id="81972"/>
    <lineage>
        <taxon>Eukaryota</taxon>
        <taxon>Viridiplantae</taxon>
        <taxon>Streptophyta</taxon>
        <taxon>Embryophyta</taxon>
        <taxon>Tracheophyta</taxon>
        <taxon>Spermatophyta</taxon>
        <taxon>Magnoliopsida</taxon>
        <taxon>eudicotyledons</taxon>
        <taxon>Gunneridae</taxon>
        <taxon>Pentapetalae</taxon>
        <taxon>rosids</taxon>
        <taxon>malvids</taxon>
        <taxon>Brassicales</taxon>
        <taxon>Brassicaceae</taxon>
        <taxon>Camelineae</taxon>
        <taxon>Arabidopsis</taxon>
    </lineage>
</organism>
<name>D7MHJ6_ARALL</name>
<keyword evidence="3" id="KW-1185">Reference proteome</keyword>
<evidence type="ECO:0000313" key="2">
    <source>
        <dbReference type="EMBL" id="EFH44641.1"/>
    </source>
</evidence>
<gene>
    <name evidence="2" type="ORF">ARALYDRAFT_915600</name>
</gene>
<proteinExistence type="predicted"/>
<dbReference type="Gramene" id="scaffold_703342.1">
    <property type="protein sequence ID" value="scaffold_703342.1"/>
    <property type="gene ID" value="scaffold_703342.1"/>
</dbReference>
<evidence type="ECO:0000256" key="1">
    <source>
        <dbReference type="SAM" id="SignalP"/>
    </source>
</evidence>
<evidence type="ECO:0000313" key="3">
    <source>
        <dbReference type="Proteomes" id="UP000008694"/>
    </source>
</evidence>
<protein>
    <submittedName>
        <fullName evidence="2">Predicted protein</fullName>
    </submittedName>
</protein>
<feature type="chain" id="PRO_5003104046" evidence="1">
    <location>
        <begin position="27"/>
        <end position="49"/>
    </location>
</feature>
<dbReference type="EMBL" id="GL348719">
    <property type="protein sequence ID" value="EFH44641.1"/>
    <property type="molecule type" value="Genomic_DNA"/>
</dbReference>
<sequence>MVVELAMMVELAMVLELAMMVELAVGEVDEEGMALEEVGAGEAATTREP</sequence>
<keyword evidence="1" id="KW-0732">Signal</keyword>
<dbReference type="Proteomes" id="UP000008694">
    <property type="component" value="Unassembled WGS sequence"/>
</dbReference>
<dbReference type="AlphaFoldDB" id="D7MHJ6"/>